<evidence type="ECO:0000313" key="2">
    <source>
        <dbReference type="Proteomes" id="UP000283709"/>
    </source>
</evidence>
<proteinExistence type="predicted"/>
<dbReference type="AlphaFoldDB" id="A0A3R7F6W9"/>
<dbReference type="RefSeq" id="WP_120346246.1">
    <property type="nucleotide sequence ID" value="NZ_MCAS01000023.1"/>
</dbReference>
<name>A0A3R7F6W9_9BURK</name>
<protein>
    <submittedName>
        <fullName evidence="1">Uncharacterized protein</fullName>
    </submittedName>
</protein>
<sequence length="85" mass="9576">MNEEQKKKPRKVMPFEMTIELRKPIELTWAAPATGTPQYAPSGNPITNTPVTDVSAYAWNMLRLKFTTSSSPQGWRRTGAHGIRC</sequence>
<accession>A0A3R7F6W9</accession>
<reference evidence="1 2" key="1">
    <citation type="submission" date="2016-07" db="EMBL/GenBank/DDBJ databases">
        <title>Genome analysis of Burkholderia fungorum ES3-20.</title>
        <authorList>
            <person name="Xu D."/>
            <person name="Yao R."/>
            <person name="Zheng S."/>
        </authorList>
    </citation>
    <scope>NUCLEOTIDE SEQUENCE [LARGE SCALE GENOMIC DNA]</scope>
    <source>
        <strain evidence="1 2">ES3-20</strain>
    </source>
</reference>
<dbReference type="Proteomes" id="UP000283709">
    <property type="component" value="Unassembled WGS sequence"/>
</dbReference>
<organism evidence="1 2">
    <name type="scientific">Paraburkholderia fungorum</name>
    <dbReference type="NCBI Taxonomy" id="134537"/>
    <lineage>
        <taxon>Bacteria</taxon>
        <taxon>Pseudomonadati</taxon>
        <taxon>Pseudomonadota</taxon>
        <taxon>Betaproteobacteria</taxon>
        <taxon>Burkholderiales</taxon>
        <taxon>Burkholderiaceae</taxon>
        <taxon>Paraburkholderia</taxon>
    </lineage>
</organism>
<gene>
    <name evidence="1" type="ORF">BCY88_05990</name>
</gene>
<dbReference type="EMBL" id="MCAS01000023">
    <property type="protein sequence ID" value="RKF43530.1"/>
    <property type="molecule type" value="Genomic_DNA"/>
</dbReference>
<dbReference type="OrthoDB" id="9107395at2"/>
<comment type="caution">
    <text evidence="1">The sequence shown here is derived from an EMBL/GenBank/DDBJ whole genome shotgun (WGS) entry which is preliminary data.</text>
</comment>
<evidence type="ECO:0000313" key="1">
    <source>
        <dbReference type="EMBL" id="RKF43530.1"/>
    </source>
</evidence>